<feature type="compositionally biased region" description="Basic and acidic residues" evidence="7">
    <location>
        <begin position="182"/>
        <end position="206"/>
    </location>
</feature>
<comment type="caution">
    <text evidence="9">The sequence shown here is derived from an EMBL/GenBank/DDBJ whole genome shotgun (WGS) entry which is preliminary data.</text>
</comment>
<accession>A0A8T0EVV2</accession>
<evidence type="ECO:0000256" key="7">
    <source>
        <dbReference type="SAM" id="MobiDB-lite"/>
    </source>
</evidence>
<keyword evidence="3 6" id="KW-0238">DNA-binding</keyword>
<evidence type="ECO:0000256" key="4">
    <source>
        <dbReference type="ARBA" id="ARBA00023163"/>
    </source>
</evidence>
<dbReference type="EMBL" id="JABXBU010001863">
    <property type="protein sequence ID" value="KAF8781864.1"/>
    <property type="molecule type" value="Genomic_DNA"/>
</dbReference>
<dbReference type="PROSITE" id="PS00657">
    <property type="entry name" value="FORK_HEAD_1"/>
    <property type="match status" value="1"/>
</dbReference>
<dbReference type="GO" id="GO:0000978">
    <property type="term" value="F:RNA polymerase II cis-regulatory region sequence-specific DNA binding"/>
    <property type="evidence" value="ECO:0007669"/>
    <property type="project" value="TreeGrafter"/>
</dbReference>
<evidence type="ECO:0000256" key="6">
    <source>
        <dbReference type="PROSITE-ProRule" id="PRU00089"/>
    </source>
</evidence>
<dbReference type="PRINTS" id="PR00053">
    <property type="entry name" value="FORKHEAD"/>
</dbReference>
<feature type="region of interest" description="Disordered" evidence="7">
    <location>
        <begin position="424"/>
        <end position="453"/>
    </location>
</feature>
<evidence type="ECO:0000259" key="8">
    <source>
        <dbReference type="PROSITE" id="PS50039"/>
    </source>
</evidence>
<comment type="subcellular location">
    <subcellularLocation>
        <location evidence="1 6">Nucleus</location>
    </subcellularLocation>
</comment>
<feature type="domain" description="Fork-head" evidence="8">
    <location>
        <begin position="83"/>
        <end position="177"/>
    </location>
</feature>
<reference evidence="9" key="2">
    <citation type="submission" date="2020-06" db="EMBL/GenBank/DDBJ databases">
        <authorList>
            <person name="Sheffer M."/>
        </authorList>
    </citation>
    <scope>NUCLEOTIDE SEQUENCE</scope>
</reference>
<dbReference type="InterPro" id="IPR050211">
    <property type="entry name" value="FOX_domain-containing"/>
</dbReference>
<protein>
    <submittedName>
        <fullName evidence="9">Forkhead box protein C2-B like protein</fullName>
    </submittedName>
</protein>
<feature type="compositionally biased region" description="Basic residues" evidence="7">
    <location>
        <begin position="246"/>
        <end position="257"/>
    </location>
</feature>
<evidence type="ECO:0000256" key="5">
    <source>
        <dbReference type="ARBA" id="ARBA00023242"/>
    </source>
</evidence>
<dbReference type="GO" id="GO:0005634">
    <property type="term" value="C:nucleus"/>
    <property type="evidence" value="ECO:0007669"/>
    <property type="project" value="UniProtKB-SubCell"/>
</dbReference>
<evidence type="ECO:0000256" key="2">
    <source>
        <dbReference type="ARBA" id="ARBA00023015"/>
    </source>
</evidence>
<dbReference type="PANTHER" id="PTHR11829">
    <property type="entry name" value="FORKHEAD BOX PROTEIN"/>
    <property type="match status" value="1"/>
</dbReference>
<dbReference type="SMART" id="SM00339">
    <property type="entry name" value="FH"/>
    <property type="match status" value="1"/>
</dbReference>
<feature type="compositionally biased region" description="Low complexity" evidence="7">
    <location>
        <begin position="429"/>
        <end position="450"/>
    </location>
</feature>
<dbReference type="PROSITE" id="PS50039">
    <property type="entry name" value="FORK_HEAD_3"/>
    <property type="match status" value="1"/>
</dbReference>
<dbReference type="GO" id="GO:0000981">
    <property type="term" value="F:DNA-binding transcription factor activity, RNA polymerase II-specific"/>
    <property type="evidence" value="ECO:0007669"/>
    <property type="project" value="TreeGrafter"/>
</dbReference>
<dbReference type="InterPro" id="IPR036390">
    <property type="entry name" value="WH_DNA-bd_sf"/>
</dbReference>
<proteinExistence type="predicted"/>
<gene>
    <name evidence="9" type="ORF">HNY73_012208</name>
</gene>
<evidence type="ECO:0000256" key="1">
    <source>
        <dbReference type="ARBA" id="ARBA00004123"/>
    </source>
</evidence>
<evidence type="ECO:0000313" key="10">
    <source>
        <dbReference type="Proteomes" id="UP000807504"/>
    </source>
</evidence>
<dbReference type="FunFam" id="1.10.10.10:FF:000016">
    <property type="entry name" value="Forkhead box protein I1"/>
    <property type="match status" value="1"/>
</dbReference>
<evidence type="ECO:0000256" key="3">
    <source>
        <dbReference type="ARBA" id="ARBA00023125"/>
    </source>
</evidence>
<dbReference type="PROSITE" id="PS00658">
    <property type="entry name" value="FORK_HEAD_2"/>
    <property type="match status" value="1"/>
</dbReference>
<organism evidence="9 10">
    <name type="scientific">Argiope bruennichi</name>
    <name type="common">Wasp spider</name>
    <name type="synonym">Aranea bruennichi</name>
    <dbReference type="NCBI Taxonomy" id="94029"/>
    <lineage>
        <taxon>Eukaryota</taxon>
        <taxon>Metazoa</taxon>
        <taxon>Ecdysozoa</taxon>
        <taxon>Arthropoda</taxon>
        <taxon>Chelicerata</taxon>
        <taxon>Arachnida</taxon>
        <taxon>Araneae</taxon>
        <taxon>Araneomorphae</taxon>
        <taxon>Entelegynae</taxon>
        <taxon>Araneoidea</taxon>
        <taxon>Araneidae</taxon>
        <taxon>Argiope</taxon>
    </lineage>
</organism>
<keyword evidence="10" id="KW-1185">Reference proteome</keyword>
<dbReference type="InterPro" id="IPR018122">
    <property type="entry name" value="TF_fork_head_CS_1"/>
</dbReference>
<dbReference type="GO" id="GO:0009653">
    <property type="term" value="P:anatomical structure morphogenesis"/>
    <property type="evidence" value="ECO:0007669"/>
    <property type="project" value="TreeGrafter"/>
</dbReference>
<dbReference type="Pfam" id="PF00250">
    <property type="entry name" value="Forkhead"/>
    <property type="match status" value="1"/>
</dbReference>
<dbReference type="Proteomes" id="UP000807504">
    <property type="component" value="Unassembled WGS sequence"/>
</dbReference>
<keyword evidence="4" id="KW-0804">Transcription</keyword>
<dbReference type="PANTHER" id="PTHR11829:SF388">
    <property type="entry name" value="FORK HEAD DOMAIN-CONTAINING PROTEIN L1-RELATED"/>
    <property type="match status" value="1"/>
</dbReference>
<keyword evidence="2" id="KW-0805">Transcription regulation</keyword>
<name>A0A8T0EVV2_ARGBR</name>
<dbReference type="InterPro" id="IPR030456">
    <property type="entry name" value="TF_fork_head_CS_2"/>
</dbReference>
<sequence length="585" mass="63953">MHPLYGEHHGYYRYDGYPGMSMNSAGNGVMPAAYTAGQHQQQTVERYGATAVVRPSPYASPYAAAAGGMHQTATAQPSKDMVKPPYSYIALITMAIQNSPEKKITLNGIYQFIIDRFPFYRENKQGWQNSIRHNLSLNDCFVKVPRDDKKPGKGSYWTLDPDSANMFDNGSYLRRRRRFKKKDALREKEDNSLKKQQPPKREEQGKESVQAEQTGSNLAMKTNSVVPNNNIEASSAGSSRGDRHSVSPHHRSNHHLHLPCTVTPKVEPMDEDIVDHRHNNPLFNPSCMQRLVMAGDCKYERMKSSPVIPNNNVSPVTTSSYVDASVVDGTSLSSFSVDLLVRDPRAHSPGNHMSDAIINSLSSRSGINSSLRSCSSTNSLNTLSYGSRSGGFNCSALTLPPCSASPTSSTLNYNCSVSPNCGYDRETSGRSSVVSRSGVRASSSNSSSSGLVNTGLDETGQYNMPTGHIALSMPGSPQQTSYMNRSATATSNSLTASWNYPLPNTASDCSLYTDSNGNFVRDMFENQRIAPSSSSTGMVNPSCQMNFGVGTSSSYNHRTASTWHLMMICANLEEIIISSNIMPRI</sequence>
<dbReference type="GO" id="GO:0030154">
    <property type="term" value="P:cell differentiation"/>
    <property type="evidence" value="ECO:0007669"/>
    <property type="project" value="TreeGrafter"/>
</dbReference>
<reference evidence="9" key="1">
    <citation type="journal article" date="2020" name="bioRxiv">
        <title>Chromosome-level reference genome of the European wasp spider Argiope bruennichi: a resource for studies on range expansion and evolutionary adaptation.</title>
        <authorList>
            <person name="Sheffer M.M."/>
            <person name="Hoppe A."/>
            <person name="Krehenwinkel H."/>
            <person name="Uhl G."/>
            <person name="Kuss A.W."/>
            <person name="Jensen L."/>
            <person name="Jensen C."/>
            <person name="Gillespie R.G."/>
            <person name="Hoff K.J."/>
            <person name="Prost S."/>
        </authorList>
    </citation>
    <scope>NUCLEOTIDE SEQUENCE</scope>
</reference>
<evidence type="ECO:0000313" key="9">
    <source>
        <dbReference type="EMBL" id="KAF8781864.1"/>
    </source>
</evidence>
<dbReference type="AlphaFoldDB" id="A0A8T0EVV2"/>
<dbReference type="SUPFAM" id="SSF46785">
    <property type="entry name" value="Winged helix' DNA-binding domain"/>
    <property type="match status" value="1"/>
</dbReference>
<dbReference type="Gene3D" id="1.10.10.10">
    <property type="entry name" value="Winged helix-like DNA-binding domain superfamily/Winged helix DNA-binding domain"/>
    <property type="match status" value="1"/>
</dbReference>
<feature type="region of interest" description="Disordered" evidence="7">
    <location>
        <begin position="180"/>
        <end position="258"/>
    </location>
</feature>
<keyword evidence="5 6" id="KW-0539">Nucleus</keyword>
<feature type="DNA-binding region" description="Fork-head" evidence="6">
    <location>
        <begin position="83"/>
        <end position="177"/>
    </location>
</feature>
<dbReference type="InterPro" id="IPR036388">
    <property type="entry name" value="WH-like_DNA-bd_sf"/>
</dbReference>
<dbReference type="CDD" id="cd20045">
    <property type="entry name" value="FH_FOXC2"/>
    <property type="match status" value="1"/>
</dbReference>
<feature type="compositionally biased region" description="Polar residues" evidence="7">
    <location>
        <begin position="210"/>
        <end position="238"/>
    </location>
</feature>
<dbReference type="InterPro" id="IPR001766">
    <property type="entry name" value="Fork_head_dom"/>
</dbReference>